<accession>A0A977PL46</accession>
<sequence length="101" mass="11169">MDKYMLSLVRDKSTNIETTNITSDTNKRGLEPTLSAALPQTKELTVEVRRKREVAKAYSEGDIPKYEAKGAINVKAMVPPIPLRNAMVQSPLIVAREGVLT</sequence>
<protein>
    <submittedName>
        <fullName evidence="1">Uncharacterized protein</fullName>
    </submittedName>
</protein>
<keyword evidence="2" id="KW-1185">Reference proteome</keyword>
<name>A0A977PL46_9CREN</name>
<organism evidence="1 2">
    <name type="scientific">Ignicoccus pacificus DSM 13166</name>
    <dbReference type="NCBI Taxonomy" id="940294"/>
    <lineage>
        <taxon>Archaea</taxon>
        <taxon>Thermoproteota</taxon>
        <taxon>Thermoprotei</taxon>
        <taxon>Desulfurococcales</taxon>
        <taxon>Desulfurococcaceae</taxon>
        <taxon>Ignicoccus</taxon>
    </lineage>
</organism>
<gene>
    <name evidence="1" type="ORF">IPA_06900</name>
</gene>
<evidence type="ECO:0000313" key="1">
    <source>
        <dbReference type="EMBL" id="UXD22638.1"/>
    </source>
</evidence>
<reference evidence="1" key="1">
    <citation type="submission" date="2013-11" db="EMBL/GenBank/DDBJ databases">
        <title>Comparative genomics of Ignicoccus.</title>
        <authorList>
            <person name="Podar M."/>
        </authorList>
    </citation>
    <scope>NUCLEOTIDE SEQUENCE</scope>
    <source>
        <strain evidence="1">DSM 13166</strain>
    </source>
</reference>
<dbReference type="KEGG" id="ipc:IPA_06900"/>
<dbReference type="EMBL" id="CP006868">
    <property type="protein sequence ID" value="UXD22638.1"/>
    <property type="molecule type" value="Genomic_DNA"/>
</dbReference>
<evidence type="ECO:0000313" key="2">
    <source>
        <dbReference type="Proteomes" id="UP001063698"/>
    </source>
</evidence>
<dbReference type="AlphaFoldDB" id="A0A977PL46"/>
<proteinExistence type="predicted"/>
<dbReference type="Proteomes" id="UP001063698">
    <property type="component" value="Chromosome"/>
</dbReference>